<organism evidence="4 5">
    <name type="scientific">Dendrobium catenatum</name>
    <dbReference type="NCBI Taxonomy" id="906689"/>
    <lineage>
        <taxon>Eukaryota</taxon>
        <taxon>Viridiplantae</taxon>
        <taxon>Streptophyta</taxon>
        <taxon>Embryophyta</taxon>
        <taxon>Tracheophyta</taxon>
        <taxon>Spermatophyta</taxon>
        <taxon>Magnoliopsida</taxon>
        <taxon>Liliopsida</taxon>
        <taxon>Asparagales</taxon>
        <taxon>Orchidaceae</taxon>
        <taxon>Epidendroideae</taxon>
        <taxon>Malaxideae</taxon>
        <taxon>Dendrobiinae</taxon>
        <taxon>Dendrobium</taxon>
    </lineage>
</organism>
<evidence type="ECO:0000256" key="2">
    <source>
        <dbReference type="PROSITE-ProRule" id="PRU00176"/>
    </source>
</evidence>
<dbReference type="Proteomes" id="UP000233837">
    <property type="component" value="Unassembled WGS sequence"/>
</dbReference>
<sequence length="103" mass="11127">MAFAKIGSLFKHAVSSKPSIYQAVRCMSSSKVFVGGLSYGTDDQTLREAFSGYGEVIEARVILDRETGRSRGFGFITFTSGEEASAAITAMDGKVLLILIFIF</sequence>
<keyword evidence="5" id="KW-1185">Reference proteome</keyword>
<dbReference type="SUPFAM" id="SSF54928">
    <property type="entry name" value="RNA-binding domain, RBD"/>
    <property type="match status" value="1"/>
</dbReference>
<dbReference type="PROSITE" id="PS50102">
    <property type="entry name" value="RRM"/>
    <property type="match status" value="1"/>
</dbReference>
<dbReference type="PANTHER" id="PTHR48027">
    <property type="entry name" value="HETEROGENEOUS NUCLEAR RIBONUCLEOPROTEIN 87F-RELATED"/>
    <property type="match status" value="1"/>
</dbReference>
<dbReference type="AlphaFoldDB" id="A0A2I0W8V8"/>
<dbReference type="CDD" id="cd21608">
    <property type="entry name" value="RRM2_NsCP33_like"/>
    <property type="match status" value="1"/>
</dbReference>
<dbReference type="InterPro" id="IPR000504">
    <property type="entry name" value="RRM_dom"/>
</dbReference>
<evidence type="ECO:0000256" key="1">
    <source>
        <dbReference type="ARBA" id="ARBA00022884"/>
    </source>
</evidence>
<protein>
    <submittedName>
        <fullName evidence="4">Glycine-rich RNA-binding protein 3, mitochondrial</fullName>
    </submittedName>
</protein>
<reference evidence="4 5" key="1">
    <citation type="journal article" date="2016" name="Sci. Rep.">
        <title>The Dendrobium catenatum Lindl. genome sequence provides insights into polysaccharide synthase, floral development and adaptive evolution.</title>
        <authorList>
            <person name="Zhang G.Q."/>
            <person name="Xu Q."/>
            <person name="Bian C."/>
            <person name="Tsai W.C."/>
            <person name="Yeh C.M."/>
            <person name="Liu K.W."/>
            <person name="Yoshida K."/>
            <person name="Zhang L.S."/>
            <person name="Chang S.B."/>
            <person name="Chen F."/>
            <person name="Shi Y."/>
            <person name="Su Y.Y."/>
            <person name="Zhang Y.Q."/>
            <person name="Chen L.J."/>
            <person name="Yin Y."/>
            <person name="Lin M."/>
            <person name="Huang H."/>
            <person name="Deng H."/>
            <person name="Wang Z.W."/>
            <person name="Zhu S.L."/>
            <person name="Zhao X."/>
            <person name="Deng C."/>
            <person name="Niu S.C."/>
            <person name="Huang J."/>
            <person name="Wang M."/>
            <person name="Liu G.H."/>
            <person name="Yang H.J."/>
            <person name="Xiao X.J."/>
            <person name="Hsiao Y.Y."/>
            <person name="Wu W.L."/>
            <person name="Chen Y.Y."/>
            <person name="Mitsuda N."/>
            <person name="Ohme-Takagi M."/>
            <person name="Luo Y.B."/>
            <person name="Van de Peer Y."/>
            <person name="Liu Z.J."/>
        </authorList>
    </citation>
    <scope>NUCLEOTIDE SEQUENCE [LARGE SCALE GENOMIC DNA]</scope>
    <source>
        <tissue evidence="4">The whole plant</tissue>
    </source>
</reference>
<proteinExistence type="predicted"/>
<dbReference type="Gene3D" id="3.30.70.330">
    <property type="match status" value="1"/>
</dbReference>
<feature type="domain" description="RRM" evidence="3">
    <location>
        <begin position="30"/>
        <end position="103"/>
    </location>
</feature>
<dbReference type="InterPro" id="IPR012677">
    <property type="entry name" value="Nucleotide-bd_a/b_plait_sf"/>
</dbReference>
<evidence type="ECO:0000313" key="4">
    <source>
        <dbReference type="EMBL" id="PKU72081.1"/>
    </source>
</evidence>
<dbReference type="InterPro" id="IPR052462">
    <property type="entry name" value="SLIRP/GR-RBP-like"/>
</dbReference>
<dbReference type="GO" id="GO:0003723">
    <property type="term" value="F:RNA binding"/>
    <property type="evidence" value="ECO:0007669"/>
    <property type="project" value="UniProtKB-UniRule"/>
</dbReference>
<evidence type="ECO:0000259" key="3">
    <source>
        <dbReference type="PROSITE" id="PS50102"/>
    </source>
</evidence>
<keyword evidence="1 2" id="KW-0694">RNA-binding</keyword>
<dbReference type="InterPro" id="IPR035979">
    <property type="entry name" value="RBD_domain_sf"/>
</dbReference>
<dbReference type="InterPro" id="IPR048289">
    <property type="entry name" value="RRM2_NsCP33-like"/>
</dbReference>
<dbReference type="SMART" id="SM00360">
    <property type="entry name" value="RRM"/>
    <property type="match status" value="1"/>
</dbReference>
<reference evidence="4 5" key="2">
    <citation type="journal article" date="2017" name="Nature">
        <title>The Apostasia genome and the evolution of orchids.</title>
        <authorList>
            <person name="Zhang G.Q."/>
            <person name="Liu K.W."/>
            <person name="Li Z."/>
            <person name="Lohaus R."/>
            <person name="Hsiao Y.Y."/>
            <person name="Niu S.C."/>
            <person name="Wang J.Y."/>
            <person name="Lin Y.C."/>
            <person name="Xu Q."/>
            <person name="Chen L.J."/>
            <person name="Yoshida K."/>
            <person name="Fujiwara S."/>
            <person name="Wang Z.W."/>
            <person name="Zhang Y.Q."/>
            <person name="Mitsuda N."/>
            <person name="Wang M."/>
            <person name="Liu G.H."/>
            <person name="Pecoraro L."/>
            <person name="Huang H.X."/>
            <person name="Xiao X.J."/>
            <person name="Lin M."/>
            <person name="Wu X.Y."/>
            <person name="Wu W.L."/>
            <person name="Chen Y.Y."/>
            <person name="Chang S.B."/>
            <person name="Sakamoto S."/>
            <person name="Ohme-Takagi M."/>
            <person name="Yagi M."/>
            <person name="Zeng S.J."/>
            <person name="Shen C.Y."/>
            <person name="Yeh C.M."/>
            <person name="Luo Y.B."/>
            <person name="Tsai W.C."/>
            <person name="Van de Peer Y."/>
            <person name="Liu Z.J."/>
        </authorList>
    </citation>
    <scope>NUCLEOTIDE SEQUENCE [LARGE SCALE GENOMIC DNA]</scope>
    <source>
        <tissue evidence="4">The whole plant</tissue>
    </source>
</reference>
<accession>A0A2I0W8V8</accession>
<dbReference type="STRING" id="906689.A0A2I0W8V8"/>
<dbReference type="EMBL" id="KZ502844">
    <property type="protein sequence ID" value="PKU72081.1"/>
    <property type="molecule type" value="Genomic_DNA"/>
</dbReference>
<dbReference type="Pfam" id="PF00076">
    <property type="entry name" value="RRM_1"/>
    <property type="match status" value="1"/>
</dbReference>
<evidence type="ECO:0000313" key="5">
    <source>
        <dbReference type="Proteomes" id="UP000233837"/>
    </source>
</evidence>
<gene>
    <name evidence="4" type="primary">RBG3</name>
    <name evidence="4" type="ORF">MA16_Dca014681</name>
</gene>
<name>A0A2I0W8V8_9ASPA</name>